<gene>
    <name evidence="1" type="ORF">EPR50_G00011600</name>
</gene>
<protein>
    <submittedName>
        <fullName evidence="1">Uncharacterized protein</fullName>
    </submittedName>
</protein>
<reference evidence="1 2" key="1">
    <citation type="submission" date="2019-01" db="EMBL/GenBank/DDBJ databases">
        <title>A chromosome-scale genome assembly of the yellow perch, Perca flavescens.</title>
        <authorList>
            <person name="Feron R."/>
            <person name="Morvezen R."/>
            <person name="Bestin A."/>
            <person name="Haffray P."/>
            <person name="Klopp C."/>
            <person name="Zahm M."/>
            <person name="Cabau C."/>
            <person name="Roques C."/>
            <person name="Donnadieu C."/>
            <person name="Bouchez O."/>
            <person name="Christie M."/>
            <person name="Larson W."/>
            <person name="Guiguen Y."/>
        </authorList>
    </citation>
    <scope>NUCLEOTIDE SEQUENCE [LARGE SCALE GENOMIC DNA]</scope>
    <source>
        <strain evidence="1">YP-PL-M2</strain>
        <tissue evidence="1">Blood</tissue>
    </source>
</reference>
<keyword evidence="2" id="KW-1185">Reference proteome</keyword>
<dbReference type="EMBL" id="SCKG01000002">
    <property type="protein sequence ID" value="TDH15672.1"/>
    <property type="molecule type" value="Genomic_DNA"/>
</dbReference>
<evidence type="ECO:0000313" key="2">
    <source>
        <dbReference type="Proteomes" id="UP000295070"/>
    </source>
</evidence>
<sequence length="55" mass="5989">MLTQQLLIPGTRMVNLSIKIHRLSSVPSSPLTLDSITVKLRTSWGGGDLDPSLLM</sequence>
<dbReference type="AlphaFoldDB" id="A0A484DKH6"/>
<accession>A0A484DKH6</accession>
<dbReference type="Proteomes" id="UP000295070">
    <property type="component" value="Chromosome 2"/>
</dbReference>
<comment type="caution">
    <text evidence="1">The sequence shown here is derived from an EMBL/GenBank/DDBJ whole genome shotgun (WGS) entry which is preliminary data.</text>
</comment>
<name>A0A484DKH6_PERFV</name>
<evidence type="ECO:0000313" key="1">
    <source>
        <dbReference type="EMBL" id="TDH15672.1"/>
    </source>
</evidence>
<proteinExistence type="predicted"/>
<organism evidence="1 2">
    <name type="scientific">Perca flavescens</name>
    <name type="common">American yellow perch</name>
    <name type="synonym">Morone flavescens</name>
    <dbReference type="NCBI Taxonomy" id="8167"/>
    <lineage>
        <taxon>Eukaryota</taxon>
        <taxon>Metazoa</taxon>
        <taxon>Chordata</taxon>
        <taxon>Craniata</taxon>
        <taxon>Vertebrata</taxon>
        <taxon>Euteleostomi</taxon>
        <taxon>Actinopterygii</taxon>
        <taxon>Neopterygii</taxon>
        <taxon>Teleostei</taxon>
        <taxon>Neoteleostei</taxon>
        <taxon>Acanthomorphata</taxon>
        <taxon>Eupercaria</taxon>
        <taxon>Perciformes</taxon>
        <taxon>Percoidei</taxon>
        <taxon>Percidae</taxon>
        <taxon>Percinae</taxon>
        <taxon>Perca</taxon>
    </lineage>
</organism>